<dbReference type="NCBIfam" id="TIGR00597">
    <property type="entry name" value="rad10"/>
    <property type="match status" value="1"/>
</dbReference>
<organism evidence="9 10">
    <name type="scientific">Rhodotorula taiwanensis</name>
    <dbReference type="NCBI Taxonomy" id="741276"/>
    <lineage>
        <taxon>Eukaryota</taxon>
        <taxon>Fungi</taxon>
        <taxon>Dikarya</taxon>
        <taxon>Basidiomycota</taxon>
        <taxon>Pucciniomycotina</taxon>
        <taxon>Microbotryomycetes</taxon>
        <taxon>Sporidiobolales</taxon>
        <taxon>Sporidiobolaceae</taxon>
        <taxon>Rhodotorula</taxon>
    </lineage>
</organism>
<comment type="similarity">
    <text evidence="2">Belongs to the ERCC1/RAD10/SWI10 family.</text>
</comment>
<dbReference type="InterPro" id="IPR004579">
    <property type="entry name" value="ERCC1/RAD10/SWI10"/>
</dbReference>
<comment type="subcellular location">
    <subcellularLocation>
        <location evidence="1">Nucleus</location>
    </subcellularLocation>
</comment>
<keyword evidence="4" id="KW-0238">DNA-binding</keyword>
<dbReference type="OrthoDB" id="10262814at2759"/>
<reference evidence="9 10" key="1">
    <citation type="journal article" date="2018" name="Front. Microbiol.">
        <title>Prospects for Fungal Bioremediation of Acidic Radioactive Waste Sites: Characterization and Genome Sequence of Rhodotorula taiwanensis MD1149.</title>
        <authorList>
            <person name="Tkavc R."/>
            <person name="Matrosova V.Y."/>
            <person name="Grichenko O.E."/>
            <person name="Gostincar C."/>
            <person name="Volpe R.P."/>
            <person name="Klimenkova P."/>
            <person name="Gaidamakova E.K."/>
            <person name="Zhou C.E."/>
            <person name="Stewart B.J."/>
            <person name="Lyman M.G."/>
            <person name="Malfatti S.A."/>
            <person name="Rubinfeld B."/>
            <person name="Courtot M."/>
            <person name="Singh J."/>
            <person name="Dalgard C.L."/>
            <person name="Hamilton T."/>
            <person name="Frey K.G."/>
            <person name="Gunde-Cimerman N."/>
            <person name="Dugan L."/>
            <person name="Daly M.J."/>
        </authorList>
    </citation>
    <scope>NUCLEOTIDE SEQUENCE [LARGE SCALE GENOMIC DNA]</scope>
    <source>
        <strain evidence="9 10">MD1149</strain>
    </source>
</reference>
<feature type="compositionally biased region" description="Basic and acidic residues" evidence="7">
    <location>
        <begin position="341"/>
        <end position="351"/>
    </location>
</feature>
<dbReference type="STRING" id="741276.A0A2S5B2J2"/>
<feature type="domain" description="ERCC1-like central" evidence="8">
    <location>
        <begin position="137"/>
        <end position="250"/>
    </location>
</feature>
<dbReference type="SUPFAM" id="SSF52980">
    <property type="entry name" value="Restriction endonuclease-like"/>
    <property type="match status" value="1"/>
</dbReference>
<evidence type="ECO:0000313" key="9">
    <source>
        <dbReference type="EMBL" id="POY70999.1"/>
    </source>
</evidence>
<evidence type="ECO:0000256" key="1">
    <source>
        <dbReference type="ARBA" id="ARBA00004123"/>
    </source>
</evidence>
<dbReference type="GO" id="GO:0070522">
    <property type="term" value="C:ERCC4-ERCC1 complex"/>
    <property type="evidence" value="ECO:0007669"/>
    <property type="project" value="TreeGrafter"/>
</dbReference>
<dbReference type="InterPro" id="IPR011335">
    <property type="entry name" value="Restrct_endonuc-II-like"/>
</dbReference>
<evidence type="ECO:0000256" key="5">
    <source>
        <dbReference type="ARBA" id="ARBA00023204"/>
    </source>
</evidence>
<feature type="compositionally biased region" description="Polar residues" evidence="7">
    <location>
        <begin position="79"/>
        <end position="121"/>
    </location>
</feature>
<dbReference type="AlphaFoldDB" id="A0A2S5B2J2"/>
<evidence type="ECO:0000256" key="6">
    <source>
        <dbReference type="ARBA" id="ARBA00023242"/>
    </source>
</evidence>
<dbReference type="Proteomes" id="UP000237144">
    <property type="component" value="Unassembled WGS sequence"/>
</dbReference>
<dbReference type="FunFam" id="3.40.50.10130:FF:000001">
    <property type="entry name" value="DNA excision repair protein ERCC-1"/>
    <property type="match status" value="1"/>
</dbReference>
<dbReference type="PANTHER" id="PTHR12749">
    <property type="entry name" value="EXCISION REPAIR CROSS-COMPLEMENTING 1 ERCC1"/>
    <property type="match status" value="1"/>
</dbReference>
<proteinExistence type="inferred from homology"/>
<dbReference type="CDD" id="cd22325">
    <property type="entry name" value="ERCC1_C-like"/>
    <property type="match status" value="1"/>
</dbReference>
<keyword evidence="10" id="KW-1185">Reference proteome</keyword>
<evidence type="ECO:0000256" key="7">
    <source>
        <dbReference type="SAM" id="MobiDB-lite"/>
    </source>
</evidence>
<feature type="region of interest" description="Disordered" evidence="7">
    <location>
        <begin position="337"/>
        <end position="357"/>
    </location>
</feature>
<evidence type="ECO:0000256" key="2">
    <source>
        <dbReference type="ARBA" id="ARBA00008283"/>
    </source>
</evidence>
<evidence type="ECO:0000256" key="4">
    <source>
        <dbReference type="ARBA" id="ARBA00023125"/>
    </source>
</evidence>
<dbReference type="InterPro" id="IPR047260">
    <property type="entry name" value="ERCC1-like_central_dom"/>
</dbReference>
<dbReference type="GO" id="GO:0000110">
    <property type="term" value="C:nucleotide-excision repair factor 1 complex"/>
    <property type="evidence" value="ECO:0007669"/>
    <property type="project" value="TreeGrafter"/>
</dbReference>
<evidence type="ECO:0000259" key="8">
    <source>
        <dbReference type="Pfam" id="PF03834"/>
    </source>
</evidence>
<dbReference type="Gene3D" id="3.40.50.10130">
    <property type="match status" value="1"/>
</dbReference>
<dbReference type="Pfam" id="PF03834">
    <property type="entry name" value="Rad10"/>
    <property type="match status" value="1"/>
</dbReference>
<dbReference type="InterPro" id="IPR010994">
    <property type="entry name" value="RuvA_2-like"/>
</dbReference>
<dbReference type="GO" id="GO:0003684">
    <property type="term" value="F:damaged DNA binding"/>
    <property type="evidence" value="ECO:0007669"/>
    <property type="project" value="InterPro"/>
</dbReference>
<dbReference type="GO" id="GO:0006312">
    <property type="term" value="P:mitotic recombination"/>
    <property type="evidence" value="ECO:0007669"/>
    <property type="project" value="TreeGrafter"/>
</dbReference>
<dbReference type="Pfam" id="PF14520">
    <property type="entry name" value="HHH_5"/>
    <property type="match status" value="1"/>
</dbReference>
<dbReference type="GO" id="GO:0006302">
    <property type="term" value="P:double-strand break repair"/>
    <property type="evidence" value="ECO:0007669"/>
    <property type="project" value="UniProtKB-ARBA"/>
</dbReference>
<keyword evidence="6" id="KW-0539">Nucleus</keyword>
<dbReference type="GO" id="GO:0003697">
    <property type="term" value="F:single-stranded DNA binding"/>
    <property type="evidence" value="ECO:0007669"/>
    <property type="project" value="TreeGrafter"/>
</dbReference>
<sequence>MSSEAGPSRQTGPSSPVRPVGTASTSSSVATSSTSTPGSGTAARAAAGPGAFSAGGAPRGAAASTGPVSAVVRGKQPAQPMTAQAGSRPGSVQQQAGTGVPRTSTGGQQGATPVNSTTGPTSVGGPAGLVRRQVLNSILVNTRQKGNPVIGHIRQVPWEYGDIKCDYQVGATSGVLYLSIRYHLLHPEYIHQRISDLGGSYNLRIMLVQCDADNHTAAMKELTKIALINGYTLMTCWSAQEAGKYLESYKQLERKPPDMIRERVDDSYMAHLTSALTSVRGVNKTDVTTLVSNFGSFSSIVLASPAAVADLPGLGDKKVRRLREAFTAPFTLQSRNKKRKVVGDAEKRGKSGEQVLN</sequence>
<feature type="region of interest" description="Disordered" evidence="7">
    <location>
        <begin position="1"/>
        <end position="127"/>
    </location>
</feature>
<name>A0A2S5B2J2_9BASI</name>
<protein>
    <recommendedName>
        <fullName evidence="8">ERCC1-like central domain-containing protein</fullName>
    </recommendedName>
</protein>
<keyword evidence="5" id="KW-0234">DNA repair</keyword>
<dbReference type="PANTHER" id="PTHR12749:SF0">
    <property type="entry name" value="DNA EXCISION REPAIR PROTEIN ERCC-1"/>
    <property type="match status" value="1"/>
</dbReference>
<evidence type="ECO:0000256" key="3">
    <source>
        <dbReference type="ARBA" id="ARBA00022763"/>
    </source>
</evidence>
<dbReference type="SUPFAM" id="SSF47781">
    <property type="entry name" value="RuvA domain 2-like"/>
    <property type="match status" value="1"/>
</dbReference>
<evidence type="ECO:0000313" key="10">
    <source>
        <dbReference type="Proteomes" id="UP000237144"/>
    </source>
</evidence>
<dbReference type="Gene3D" id="1.10.150.20">
    <property type="entry name" value="5' to 3' exonuclease, C-terminal subdomain"/>
    <property type="match status" value="1"/>
</dbReference>
<feature type="compositionally biased region" description="Polar residues" evidence="7">
    <location>
        <begin position="1"/>
        <end position="14"/>
    </location>
</feature>
<keyword evidence="3" id="KW-0227">DNA damage</keyword>
<gene>
    <name evidence="9" type="ORF">BMF94_5924</name>
</gene>
<dbReference type="EMBL" id="PJQD01000088">
    <property type="protein sequence ID" value="POY70999.1"/>
    <property type="molecule type" value="Genomic_DNA"/>
</dbReference>
<accession>A0A2S5B2J2</accession>
<feature type="compositionally biased region" description="Low complexity" evidence="7">
    <location>
        <begin position="19"/>
        <end position="67"/>
    </location>
</feature>
<comment type="caution">
    <text evidence="9">The sequence shown here is derived from an EMBL/GenBank/DDBJ whole genome shotgun (WGS) entry which is preliminary data.</text>
</comment>
<dbReference type="GO" id="GO:0070914">
    <property type="term" value="P:UV-damage excision repair"/>
    <property type="evidence" value="ECO:0007669"/>
    <property type="project" value="TreeGrafter"/>
</dbReference>